<dbReference type="Proteomes" id="UP001139157">
    <property type="component" value="Unassembled WGS sequence"/>
</dbReference>
<reference evidence="3" key="1">
    <citation type="submission" date="2022-06" db="EMBL/GenBank/DDBJ databases">
        <title>Novel species in genus nocardia.</title>
        <authorList>
            <person name="Li F."/>
        </authorList>
    </citation>
    <scope>NUCLEOTIDE SEQUENCE</scope>
    <source>
        <strain evidence="3">CDC141</strain>
    </source>
</reference>
<keyword evidence="1" id="KW-0472">Membrane</keyword>
<feature type="transmembrane region" description="Helical" evidence="1">
    <location>
        <begin position="61"/>
        <end position="79"/>
    </location>
</feature>
<organism evidence="3 4">
    <name type="scientific">Nocardia pulmonis</name>
    <dbReference type="NCBI Taxonomy" id="2951408"/>
    <lineage>
        <taxon>Bacteria</taxon>
        <taxon>Bacillati</taxon>
        <taxon>Actinomycetota</taxon>
        <taxon>Actinomycetes</taxon>
        <taxon>Mycobacteriales</taxon>
        <taxon>Nocardiaceae</taxon>
        <taxon>Nocardia</taxon>
    </lineage>
</organism>
<protein>
    <recommendedName>
        <fullName evidence="2">DUF6545 domain-containing protein</fullName>
    </recommendedName>
</protein>
<evidence type="ECO:0000313" key="4">
    <source>
        <dbReference type="Proteomes" id="UP001139157"/>
    </source>
</evidence>
<dbReference type="RefSeq" id="WP_251918301.1">
    <property type="nucleotide sequence ID" value="NZ_JAMRXG010000026.1"/>
</dbReference>
<sequence>MVFVVVAAVIRLVVVRRSSETDHLINGQAVVWAVAVVLREPAVARQLAGLVPGGLPALFDLWHGLVVVAWVWRLGLLPLRRYGAARYRRPFRALMAVGVGLALALPVLSSPARAQGVSIAAYGGWRYAVYMGAYSALPVVASCCLVGVCVTMWRRATTSSERFVVTIVFVFVAVSMLPATSFALFGVLGALGAGTTLTAAAYRLASEALASGELDLLLSAVLWTAAIPSWVQEVRHLIRLRRMYPVWRDLTAAVPTVVLRLEPEDRRGMSPQAKVDDRRIEIKDAARLVASAAAPLPAAVQDLIDDTVEAADQEDMRSVAEMVLAARRLAHGTAHPARRSPGERDAFALMAPDEPTLLRLWAPAKALVDAADQLAQRGVRAESLSATGADGGSST</sequence>
<feature type="domain" description="DUF6545" evidence="2">
    <location>
        <begin position="234"/>
        <end position="339"/>
    </location>
</feature>
<keyword evidence="1" id="KW-1133">Transmembrane helix</keyword>
<gene>
    <name evidence="3" type="ORF">NDR86_35165</name>
</gene>
<dbReference type="Pfam" id="PF20182">
    <property type="entry name" value="DUF6545"/>
    <property type="match status" value="1"/>
</dbReference>
<accession>A0A9X2J0M7</accession>
<dbReference type="InterPro" id="IPR046675">
    <property type="entry name" value="DUF6545"/>
</dbReference>
<name>A0A9X2J0M7_9NOCA</name>
<evidence type="ECO:0000259" key="2">
    <source>
        <dbReference type="Pfam" id="PF20182"/>
    </source>
</evidence>
<comment type="caution">
    <text evidence="3">The sequence shown here is derived from an EMBL/GenBank/DDBJ whole genome shotgun (WGS) entry which is preliminary data.</text>
</comment>
<evidence type="ECO:0000256" key="1">
    <source>
        <dbReference type="SAM" id="Phobius"/>
    </source>
</evidence>
<feature type="transmembrane region" description="Helical" evidence="1">
    <location>
        <begin position="91"/>
        <end position="108"/>
    </location>
</feature>
<evidence type="ECO:0000313" key="3">
    <source>
        <dbReference type="EMBL" id="MCM6778733.1"/>
    </source>
</evidence>
<keyword evidence="4" id="KW-1185">Reference proteome</keyword>
<feature type="transmembrane region" description="Helical" evidence="1">
    <location>
        <begin position="163"/>
        <end position="188"/>
    </location>
</feature>
<proteinExistence type="predicted"/>
<feature type="transmembrane region" description="Helical" evidence="1">
    <location>
        <begin position="128"/>
        <end position="151"/>
    </location>
</feature>
<dbReference type="EMBL" id="JAMRXG010000026">
    <property type="protein sequence ID" value="MCM6778733.1"/>
    <property type="molecule type" value="Genomic_DNA"/>
</dbReference>
<keyword evidence="1" id="KW-0812">Transmembrane</keyword>
<dbReference type="AlphaFoldDB" id="A0A9X2J0M7"/>